<evidence type="ECO:0000256" key="2">
    <source>
        <dbReference type="ARBA" id="ARBA00022553"/>
    </source>
</evidence>
<feature type="transmembrane region" description="Helical" evidence="10">
    <location>
        <begin position="121"/>
        <end position="139"/>
    </location>
</feature>
<keyword evidence="2 10" id="KW-0597">Phosphoprotein</keyword>
<comment type="similarity">
    <text evidence="10">Belongs to the NqrB/RnfD family.</text>
</comment>
<keyword evidence="4 10" id="KW-0288">FMN</keyword>
<dbReference type="InterPro" id="IPR011303">
    <property type="entry name" value="RnfD_bac"/>
</dbReference>
<dbReference type="HAMAP" id="MF_00462">
    <property type="entry name" value="RsxD_RnfD"/>
    <property type="match status" value="1"/>
</dbReference>
<feature type="transmembrane region" description="Helical" evidence="10">
    <location>
        <begin position="65"/>
        <end position="85"/>
    </location>
</feature>
<evidence type="ECO:0000256" key="5">
    <source>
        <dbReference type="ARBA" id="ARBA00022692"/>
    </source>
</evidence>
<dbReference type="Proteomes" id="UP000807785">
    <property type="component" value="Unassembled WGS sequence"/>
</dbReference>
<evidence type="ECO:0000256" key="6">
    <source>
        <dbReference type="ARBA" id="ARBA00022967"/>
    </source>
</evidence>
<dbReference type="GO" id="GO:0022900">
    <property type="term" value="P:electron transport chain"/>
    <property type="evidence" value="ECO:0007669"/>
    <property type="project" value="UniProtKB-UniRule"/>
</dbReference>
<comment type="subcellular location">
    <subcellularLocation>
        <location evidence="10">Cell inner membrane</location>
        <topology evidence="10">Multi-pass membrane protein</topology>
    </subcellularLocation>
</comment>
<keyword evidence="9 10" id="KW-0472">Membrane</keyword>
<keyword evidence="5 10" id="KW-0812">Transmembrane</keyword>
<proteinExistence type="inferred from homology"/>
<dbReference type="PANTHER" id="PTHR30578:SF0">
    <property type="entry name" value="ION-TRANSLOCATING OXIDOREDUCTASE COMPLEX SUBUNIT D"/>
    <property type="match status" value="1"/>
</dbReference>
<dbReference type="AlphaFoldDB" id="A0A9D7E4X5"/>
<keyword evidence="3 10" id="KW-0285">Flavoprotein</keyword>
<organism evidence="11 12">
    <name type="scientific">Candidatus Methylophosphatis roskildensis</name>
    <dbReference type="NCBI Taxonomy" id="2899263"/>
    <lineage>
        <taxon>Bacteria</taxon>
        <taxon>Pseudomonadati</taxon>
        <taxon>Pseudomonadota</taxon>
        <taxon>Betaproteobacteria</taxon>
        <taxon>Nitrosomonadales</taxon>
        <taxon>Sterolibacteriaceae</taxon>
        <taxon>Candidatus Methylophosphatis</taxon>
    </lineage>
</organism>
<accession>A0A9D7E4X5</accession>
<keyword evidence="10" id="KW-0997">Cell inner membrane</keyword>
<dbReference type="GO" id="GO:0005886">
    <property type="term" value="C:plasma membrane"/>
    <property type="evidence" value="ECO:0007669"/>
    <property type="project" value="UniProtKB-SubCell"/>
</dbReference>
<keyword evidence="6 10" id="KW-1278">Translocase</keyword>
<keyword evidence="8 10" id="KW-1133">Transmembrane helix</keyword>
<dbReference type="GO" id="GO:0055085">
    <property type="term" value="P:transmembrane transport"/>
    <property type="evidence" value="ECO:0007669"/>
    <property type="project" value="InterPro"/>
</dbReference>
<evidence type="ECO:0000313" key="11">
    <source>
        <dbReference type="EMBL" id="MBK6974234.1"/>
    </source>
</evidence>
<feature type="modified residue" description="FMN phosphoryl threonine" evidence="10">
    <location>
        <position position="166"/>
    </location>
</feature>
<reference evidence="11" key="1">
    <citation type="submission" date="2020-10" db="EMBL/GenBank/DDBJ databases">
        <title>Connecting structure to function with the recovery of over 1000 high-quality activated sludge metagenome-assembled genomes encoding full-length rRNA genes using long-read sequencing.</title>
        <authorList>
            <person name="Singleton C.M."/>
            <person name="Petriglieri F."/>
            <person name="Kristensen J.M."/>
            <person name="Kirkegaard R.H."/>
            <person name="Michaelsen T.Y."/>
            <person name="Andersen M.H."/>
            <person name="Karst S.M."/>
            <person name="Dueholm M.S."/>
            <person name="Nielsen P.H."/>
            <person name="Albertsen M."/>
        </authorList>
    </citation>
    <scope>NUCLEOTIDE SEQUENCE</scope>
    <source>
        <strain evidence="11">Bjer_18-Q3-R1-45_BAT3C.347</strain>
    </source>
</reference>
<evidence type="ECO:0000256" key="9">
    <source>
        <dbReference type="ARBA" id="ARBA00023136"/>
    </source>
</evidence>
<feature type="transmembrane region" description="Helical" evidence="10">
    <location>
        <begin position="281"/>
        <end position="299"/>
    </location>
</feature>
<evidence type="ECO:0000256" key="3">
    <source>
        <dbReference type="ARBA" id="ARBA00022630"/>
    </source>
</evidence>
<comment type="caution">
    <text evidence="11">The sequence shown here is derived from an EMBL/GenBank/DDBJ whole genome shotgun (WGS) entry which is preliminary data.</text>
</comment>
<evidence type="ECO:0000256" key="1">
    <source>
        <dbReference type="ARBA" id="ARBA00022448"/>
    </source>
</evidence>
<dbReference type="EC" id="7.-.-.-" evidence="10"/>
<name>A0A9D7E4X5_9PROT</name>
<keyword evidence="10" id="KW-1003">Cell membrane</keyword>
<evidence type="ECO:0000256" key="7">
    <source>
        <dbReference type="ARBA" id="ARBA00022982"/>
    </source>
</evidence>
<dbReference type="Pfam" id="PF03116">
    <property type="entry name" value="NQR2_RnfD_RnfE"/>
    <property type="match status" value="1"/>
</dbReference>
<sequence>MNNSPYIRQPASVQTVMLKVLLALLPGIGAYVWLFGAGVLVNLAIASAAALAGEALMLKARGRPLDIYLADLSAVVTAWLIVLTFPPIVPWWLTVAATLFAIVIVKQLYGGLGQNPFNPAMAAYAIMIVAFPALISQWPHSGLDFATQLDLIRGGSRNIDAITGATPLDALRTGLRQAVTPMTVQQVIAGGPAFGVLGGKGWEWIAGCYLLGGLWLWQQRVITWHLPLAFLAGIAVFAGALWGIDPGAFASPLFHLVSGGTLLGAFFIVTDPVSGATTPRGKLIFAVGVALITVIIRTFGAYPDGIAFAVLLMNICVPLIDMKTQPPVFGHKDD</sequence>
<feature type="transmembrane region" description="Helical" evidence="10">
    <location>
        <begin position="250"/>
        <end position="269"/>
    </location>
</feature>
<feature type="transmembrane region" description="Helical" evidence="10">
    <location>
        <begin position="20"/>
        <end position="53"/>
    </location>
</feature>
<dbReference type="NCBIfam" id="TIGR01946">
    <property type="entry name" value="rnfD"/>
    <property type="match status" value="1"/>
</dbReference>
<evidence type="ECO:0000256" key="10">
    <source>
        <dbReference type="HAMAP-Rule" id="MF_00462"/>
    </source>
</evidence>
<dbReference type="EMBL" id="JADJEV010000004">
    <property type="protein sequence ID" value="MBK6974234.1"/>
    <property type="molecule type" value="Genomic_DNA"/>
</dbReference>
<dbReference type="InterPro" id="IPR004338">
    <property type="entry name" value="NqrB/RnfD"/>
</dbReference>
<comment type="function">
    <text evidence="10">Part of a membrane-bound complex that couples electron transfer with translocation of ions across the membrane.</text>
</comment>
<evidence type="ECO:0000256" key="4">
    <source>
        <dbReference type="ARBA" id="ARBA00022643"/>
    </source>
</evidence>
<comment type="cofactor">
    <cofactor evidence="10">
        <name>FMN</name>
        <dbReference type="ChEBI" id="CHEBI:58210"/>
    </cofactor>
</comment>
<feature type="transmembrane region" description="Helical" evidence="10">
    <location>
        <begin position="224"/>
        <end position="244"/>
    </location>
</feature>
<protein>
    <recommendedName>
        <fullName evidence="10">Ion-translocating oxidoreductase complex subunit D</fullName>
        <ecNumber evidence="10">7.-.-.-</ecNumber>
    </recommendedName>
    <alternativeName>
        <fullName evidence="10">Rnf electron transport complex subunit D</fullName>
    </alternativeName>
</protein>
<evidence type="ECO:0000313" key="12">
    <source>
        <dbReference type="Proteomes" id="UP000807785"/>
    </source>
</evidence>
<keyword evidence="7 10" id="KW-0249">Electron transport</keyword>
<evidence type="ECO:0000256" key="8">
    <source>
        <dbReference type="ARBA" id="ARBA00022989"/>
    </source>
</evidence>
<dbReference type="PANTHER" id="PTHR30578">
    <property type="entry name" value="ELECTRON TRANSPORT COMPLEX PROTEIN RNFD"/>
    <property type="match status" value="1"/>
</dbReference>
<keyword evidence="1 10" id="KW-0813">Transport</keyword>
<gene>
    <name evidence="10" type="primary">rnfD</name>
    <name evidence="11" type="ORF">IPH26_15250</name>
</gene>
<comment type="subunit">
    <text evidence="10">The complex is composed of six subunits: RnfA, RnfB, RnfC, RnfD, RnfE and RnfG.</text>
</comment>
<feature type="transmembrane region" description="Helical" evidence="10">
    <location>
        <begin position="91"/>
        <end position="109"/>
    </location>
</feature>
<feature type="transmembrane region" description="Helical" evidence="10">
    <location>
        <begin position="201"/>
        <end position="217"/>
    </location>
</feature>